<name>A0AAE0KV41_9CHLO</name>
<dbReference type="AlphaFoldDB" id="A0AAE0KV41"/>
<reference evidence="1 2" key="1">
    <citation type="journal article" date="2015" name="Genome Biol. Evol.">
        <title>Comparative Genomics of a Bacterivorous Green Alga Reveals Evolutionary Causalities and Consequences of Phago-Mixotrophic Mode of Nutrition.</title>
        <authorList>
            <person name="Burns J.A."/>
            <person name="Paasch A."/>
            <person name="Narechania A."/>
            <person name="Kim E."/>
        </authorList>
    </citation>
    <scope>NUCLEOTIDE SEQUENCE [LARGE SCALE GENOMIC DNA]</scope>
    <source>
        <strain evidence="1 2">PLY_AMNH</strain>
    </source>
</reference>
<proteinExistence type="predicted"/>
<organism evidence="1 2">
    <name type="scientific">Cymbomonas tetramitiformis</name>
    <dbReference type="NCBI Taxonomy" id="36881"/>
    <lineage>
        <taxon>Eukaryota</taxon>
        <taxon>Viridiplantae</taxon>
        <taxon>Chlorophyta</taxon>
        <taxon>Pyramimonadophyceae</taxon>
        <taxon>Pyramimonadales</taxon>
        <taxon>Pyramimonadaceae</taxon>
        <taxon>Cymbomonas</taxon>
    </lineage>
</organism>
<comment type="caution">
    <text evidence="1">The sequence shown here is derived from an EMBL/GenBank/DDBJ whole genome shotgun (WGS) entry which is preliminary data.</text>
</comment>
<sequence length="98" mass="10548">MEYVKGGLLSVHDALSRGPDYVSKSPRECLKEAGVSLDDKSDMPKISLAAMDDTTSNIFEEGPSKCYPAWHAEQEAYLYAVDTLQIASGTSYGGDPGL</sequence>
<protein>
    <submittedName>
        <fullName evidence="1">Uncharacterized protein</fullName>
    </submittedName>
</protein>
<keyword evidence="2" id="KW-1185">Reference proteome</keyword>
<dbReference type="Proteomes" id="UP001190700">
    <property type="component" value="Unassembled WGS sequence"/>
</dbReference>
<evidence type="ECO:0000313" key="2">
    <source>
        <dbReference type="Proteomes" id="UP001190700"/>
    </source>
</evidence>
<evidence type="ECO:0000313" key="1">
    <source>
        <dbReference type="EMBL" id="KAK3261827.1"/>
    </source>
</evidence>
<gene>
    <name evidence="1" type="ORF">CYMTET_29285</name>
</gene>
<accession>A0AAE0KV41</accession>
<dbReference type="EMBL" id="LGRX02016630">
    <property type="protein sequence ID" value="KAK3261827.1"/>
    <property type="molecule type" value="Genomic_DNA"/>
</dbReference>